<comment type="caution">
    <text evidence="3">The sequence shown here is derived from an EMBL/GenBank/DDBJ whole genome shotgun (WGS) entry which is preliminary data.</text>
</comment>
<keyword evidence="1" id="KW-0547">Nucleotide-binding</keyword>
<dbReference type="PROSITE" id="PS51192">
    <property type="entry name" value="HELICASE_ATP_BIND_1"/>
    <property type="match status" value="1"/>
</dbReference>
<feature type="domain" description="Helicase ATP-binding" evidence="2">
    <location>
        <begin position="16"/>
        <end position="187"/>
    </location>
</feature>
<keyword evidence="4" id="KW-1185">Reference proteome</keyword>
<reference evidence="3 4" key="1">
    <citation type="submission" date="2017-11" db="EMBL/GenBank/DDBJ databases">
        <title>Reclassification of Bisgaard taxon 5 as Caviibacterium pharyngocola gen. nov., sp. nov.</title>
        <authorList>
            <person name="Christensen H."/>
        </authorList>
    </citation>
    <scope>NUCLEOTIDE SEQUENCE [LARGE SCALE GENOMIC DNA]</scope>
    <source>
        <strain evidence="3 4">7_3</strain>
    </source>
</reference>
<evidence type="ECO:0000259" key="2">
    <source>
        <dbReference type="PROSITE" id="PS51192"/>
    </source>
</evidence>
<evidence type="ECO:0000313" key="4">
    <source>
        <dbReference type="Proteomes" id="UP000230282"/>
    </source>
</evidence>
<keyword evidence="1" id="KW-0378">Hydrolase</keyword>
<evidence type="ECO:0000313" key="3">
    <source>
        <dbReference type="EMBL" id="PJG82600.1"/>
    </source>
</evidence>
<dbReference type="InterPro" id="IPR000330">
    <property type="entry name" value="SNF2_N"/>
</dbReference>
<dbReference type="OrthoDB" id="9760715at2"/>
<dbReference type="Gene3D" id="3.40.50.300">
    <property type="entry name" value="P-loop containing nucleotide triphosphate hydrolases"/>
    <property type="match status" value="2"/>
</dbReference>
<gene>
    <name evidence="3" type="ORF">CVP04_08255</name>
</gene>
<evidence type="ECO:0000256" key="1">
    <source>
        <dbReference type="ARBA" id="ARBA00022806"/>
    </source>
</evidence>
<organism evidence="3 4">
    <name type="scientific">Caviibacterium pharyngocola</name>
    <dbReference type="NCBI Taxonomy" id="28159"/>
    <lineage>
        <taxon>Bacteria</taxon>
        <taxon>Pseudomonadati</taxon>
        <taxon>Pseudomonadota</taxon>
        <taxon>Gammaproteobacteria</taxon>
        <taxon>Pasteurellales</taxon>
        <taxon>Pasteurellaceae</taxon>
        <taxon>Caviibacterium</taxon>
    </lineage>
</organism>
<accession>A0A2M8RUN6</accession>
<dbReference type="Pfam" id="PF00176">
    <property type="entry name" value="SNF2-rel_dom"/>
    <property type="match status" value="1"/>
</dbReference>
<dbReference type="EMBL" id="PHGZ01000018">
    <property type="protein sequence ID" value="PJG82600.1"/>
    <property type="molecule type" value="Genomic_DNA"/>
</dbReference>
<protein>
    <recommendedName>
        <fullName evidence="2">Helicase ATP-binding domain-containing protein</fullName>
    </recommendedName>
</protein>
<dbReference type="SUPFAM" id="SSF52540">
    <property type="entry name" value="P-loop containing nucleoside triphosphate hydrolases"/>
    <property type="match status" value="2"/>
</dbReference>
<dbReference type="Proteomes" id="UP000230282">
    <property type="component" value="Unassembled WGS sequence"/>
</dbReference>
<dbReference type="GO" id="GO:0005524">
    <property type="term" value="F:ATP binding"/>
    <property type="evidence" value="ECO:0007669"/>
    <property type="project" value="InterPro"/>
</dbReference>
<name>A0A2M8RUN6_9PAST</name>
<keyword evidence="1" id="KW-0067">ATP-binding</keyword>
<dbReference type="RefSeq" id="WP_100297037.1">
    <property type="nucleotide sequence ID" value="NZ_PHGZ01000018.1"/>
</dbReference>
<proteinExistence type="predicted"/>
<dbReference type="SMART" id="SM00487">
    <property type="entry name" value="DEXDc"/>
    <property type="match status" value="1"/>
</dbReference>
<dbReference type="InterPro" id="IPR014001">
    <property type="entry name" value="Helicase_ATP-bd"/>
</dbReference>
<dbReference type="InterPro" id="IPR027417">
    <property type="entry name" value="P-loop_NTPase"/>
</dbReference>
<dbReference type="PANTHER" id="PTHR10799">
    <property type="entry name" value="SNF2/RAD54 HELICASE FAMILY"/>
    <property type="match status" value="1"/>
</dbReference>
<dbReference type="AlphaFoldDB" id="A0A2M8RUN6"/>
<sequence length="466" mass="53155">MDRLNFTPRPYQHLIIDYIINHPRCNIWSGMGTGKTVSTLTALDLLTLLGEIEPPILIIAPLRVARSTWIDEVDKWQHLTHIKAIAAVGSPKERIAALNTPADIYTTNYENIPWLVEYLGQNWRFSTVIADESTKLKSYRTRKGGKRAKYLSVVAHPKVKRWINLTGTPSPNGLIDLWGQQWFVDKGQRLGATFTAFKDRWFKTIPIGTTGFSKVEPYDFAQQDIQQKLADCCLSIQAEDYFDIKQPIQTTITVELPLAVMKKYREFEREMFIELEGQNIEAMNAAAKTQKCLQLASGAIYTEDGNWQEVHNAKLQALESIVEEAAGMPVLVAYHFKSDLARLKKYFPQGKELDTDPKTIRDWNKGKIPILFAHPASAGHGLNLQDGGNILVFFSHWWDLEQYQQIVERIGPTRQAQAGHHRPVFIYHIVAQCTLDQTVIDRRNNKKTVQEILLDSMKQKGVKNDN</sequence>
<keyword evidence="1" id="KW-0347">Helicase</keyword>